<reference evidence="2" key="1">
    <citation type="submission" date="2020-11" db="EMBL/GenBank/DDBJ databases">
        <authorList>
            <consortium name="DOE Joint Genome Institute"/>
            <person name="Ahrendt S."/>
            <person name="Riley R."/>
            <person name="Andreopoulos W."/>
            <person name="Labutti K."/>
            <person name="Pangilinan J."/>
            <person name="Ruiz-Duenas F.J."/>
            <person name="Barrasa J.M."/>
            <person name="Sanchez-Garcia M."/>
            <person name="Camarero S."/>
            <person name="Miyauchi S."/>
            <person name="Serrano A."/>
            <person name="Linde D."/>
            <person name="Babiker R."/>
            <person name="Drula E."/>
            <person name="Ayuso-Fernandez I."/>
            <person name="Pacheco R."/>
            <person name="Padilla G."/>
            <person name="Ferreira P."/>
            <person name="Barriuso J."/>
            <person name="Kellner H."/>
            <person name="Castanera R."/>
            <person name="Alfaro M."/>
            <person name="Ramirez L."/>
            <person name="Pisabarro A.G."/>
            <person name="Kuo A."/>
            <person name="Tritt A."/>
            <person name="Lipzen A."/>
            <person name="He G."/>
            <person name="Yan M."/>
            <person name="Ng V."/>
            <person name="Cullen D."/>
            <person name="Martin F."/>
            <person name="Rosso M.-N."/>
            <person name="Henrissat B."/>
            <person name="Hibbett D."/>
            <person name="Martinez A.T."/>
            <person name="Grigoriev I.V."/>
        </authorList>
    </citation>
    <scope>NUCLEOTIDE SEQUENCE</scope>
    <source>
        <strain evidence="2">AH 40177</strain>
    </source>
</reference>
<dbReference type="Gene3D" id="1.20.1280.50">
    <property type="match status" value="1"/>
</dbReference>
<gene>
    <name evidence="2" type="ORF">BDP27DRAFT_1422962</name>
</gene>
<dbReference type="Proteomes" id="UP000772434">
    <property type="component" value="Unassembled WGS sequence"/>
</dbReference>
<sequence>MDSTTYRNSSTSTLWGGLNGAADELAPSSSQASRNGNPVSSTQVDVLPAPRGSRTPSGVNLISSDGWRSLPVELLLQIFPHCLPSKFTILPPSLIMEAPLALLFVCQKWRAVALSTPQLWSSPRIRLTPELWGKLRMRLPSSYHCLIDEKLKRQRHGIKQWLKCAGSLLLSLTLMIRHEPQPELVNLENDTFDLVAFLMRYSSRFVDLTIFSLSTMCDFSQSVAILGQDFRRSSQ</sequence>
<accession>A0A9P5PQJ7</accession>
<protein>
    <recommendedName>
        <fullName evidence="4">F-box domain-containing protein</fullName>
    </recommendedName>
</protein>
<evidence type="ECO:0008006" key="4">
    <source>
        <dbReference type="Google" id="ProtNLM"/>
    </source>
</evidence>
<dbReference type="AlphaFoldDB" id="A0A9P5PQJ7"/>
<keyword evidence="3" id="KW-1185">Reference proteome</keyword>
<dbReference type="EMBL" id="JADNRY010000074">
    <property type="protein sequence ID" value="KAF9067402.1"/>
    <property type="molecule type" value="Genomic_DNA"/>
</dbReference>
<dbReference type="OrthoDB" id="2269034at2759"/>
<name>A0A9P5PQJ7_9AGAR</name>
<feature type="region of interest" description="Disordered" evidence="1">
    <location>
        <begin position="18"/>
        <end position="58"/>
    </location>
</feature>
<comment type="caution">
    <text evidence="2">The sequence shown here is derived from an EMBL/GenBank/DDBJ whole genome shotgun (WGS) entry which is preliminary data.</text>
</comment>
<organism evidence="2 3">
    <name type="scientific">Rhodocollybia butyracea</name>
    <dbReference type="NCBI Taxonomy" id="206335"/>
    <lineage>
        <taxon>Eukaryota</taxon>
        <taxon>Fungi</taxon>
        <taxon>Dikarya</taxon>
        <taxon>Basidiomycota</taxon>
        <taxon>Agaricomycotina</taxon>
        <taxon>Agaricomycetes</taxon>
        <taxon>Agaricomycetidae</taxon>
        <taxon>Agaricales</taxon>
        <taxon>Marasmiineae</taxon>
        <taxon>Omphalotaceae</taxon>
        <taxon>Rhodocollybia</taxon>
    </lineage>
</organism>
<evidence type="ECO:0000313" key="2">
    <source>
        <dbReference type="EMBL" id="KAF9067402.1"/>
    </source>
</evidence>
<feature type="compositionally biased region" description="Polar residues" evidence="1">
    <location>
        <begin position="27"/>
        <end position="44"/>
    </location>
</feature>
<evidence type="ECO:0000313" key="3">
    <source>
        <dbReference type="Proteomes" id="UP000772434"/>
    </source>
</evidence>
<proteinExistence type="predicted"/>
<evidence type="ECO:0000256" key="1">
    <source>
        <dbReference type="SAM" id="MobiDB-lite"/>
    </source>
</evidence>